<keyword evidence="1" id="KW-0175">Coiled coil</keyword>
<keyword evidence="3" id="KW-1185">Reference proteome</keyword>
<name>A0A6P0CAX4_9RHOB</name>
<proteinExistence type="predicted"/>
<accession>A0A6P0CAX4</accession>
<evidence type="ECO:0000313" key="2">
    <source>
        <dbReference type="EMBL" id="NEK21504.1"/>
    </source>
</evidence>
<dbReference type="Gene3D" id="1.20.5.340">
    <property type="match status" value="1"/>
</dbReference>
<reference evidence="2 3" key="1">
    <citation type="submission" date="2020-01" db="EMBL/GenBank/DDBJ databases">
        <title>Sulfitobacter sediminilitoris sp. nov., isolated from a tidal flat.</title>
        <authorList>
            <person name="Park S."/>
            <person name="Yoon J.-H."/>
        </authorList>
    </citation>
    <scope>NUCLEOTIDE SEQUENCE [LARGE SCALE GENOMIC DNA]</scope>
    <source>
        <strain evidence="2 3">JBTF-M27</strain>
    </source>
</reference>
<evidence type="ECO:0000313" key="3">
    <source>
        <dbReference type="Proteomes" id="UP000468591"/>
    </source>
</evidence>
<gene>
    <name evidence="2" type="ORF">GV827_03695</name>
</gene>
<organism evidence="2 3">
    <name type="scientific">Sulfitobacter sediminilitoris</name>
    <dbReference type="NCBI Taxonomy" id="2698830"/>
    <lineage>
        <taxon>Bacteria</taxon>
        <taxon>Pseudomonadati</taxon>
        <taxon>Pseudomonadota</taxon>
        <taxon>Alphaproteobacteria</taxon>
        <taxon>Rhodobacterales</taxon>
        <taxon>Roseobacteraceae</taxon>
        <taxon>Sulfitobacter</taxon>
    </lineage>
</organism>
<evidence type="ECO:0008006" key="4">
    <source>
        <dbReference type="Google" id="ProtNLM"/>
    </source>
</evidence>
<dbReference type="AlphaFoldDB" id="A0A6P0CAX4"/>
<protein>
    <recommendedName>
        <fullName evidence="4">Inner membrane protein</fullName>
    </recommendedName>
</protein>
<dbReference type="Proteomes" id="UP000468591">
    <property type="component" value="Unassembled WGS sequence"/>
</dbReference>
<evidence type="ECO:0000256" key="1">
    <source>
        <dbReference type="SAM" id="Coils"/>
    </source>
</evidence>
<sequence length="280" mass="28791">MNVLNTRVDTTEMKSTLSQQGAQIAALESAEPAAAPDLSGIEASIAALDETVSTLEARLTELENRPVPTSDGTAAPVADYSEELAALQSSVEAQKAEIDRLLENALSIEEATAEAARRAAVQSALTKITAALNTGGEYDSALGDLSQTGVADVPEALAAPADSGVATLLSLQAEFPNTARAALAAARAAGVDGGDSGAVGFLRRQLGARSVEPREGSDPDAVLSRAEAAVREGRLTDALTEIDTLPPEAQAAMESWLSDARARVEAEAAVQDLSQRLTAN</sequence>
<dbReference type="EMBL" id="JAABNT010000002">
    <property type="protein sequence ID" value="NEK21504.1"/>
    <property type="molecule type" value="Genomic_DNA"/>
</dbReference>
<feature type="coiled-coil region" evidence="1">
    <location>
        <begin position="45"/>
        <end position="111"/>
    </location>
</feature>
<comment type="caution">
    <text evidence="2">The sequence shown here is derived from an EMBL/GenBank/DDBJ whole genome shotgun (WGS) entry which is preliminary data.</text>
</comment>